<comment type="cofactor">
    <cofactor evidence="2">
        <name>Mg(2+)</name>
        <dbReference type="ChEBI" id="CHEBI:18420"/>
    </cofactor>
</comment>
<reference evidence="10" key="1">
    <citation type="submission" date="2010-08" db="EMBL/GenBank/DDBJ databases">
        <authorList>
            <consortium name="Caenorhabditis japonica Sequencing Consortium"/>
            <person name="Wilson R.K."/>
        </authorList>
    </citation>
    <scope>NUCLEOTIDE SEQUENCE [LARGE SCALE GENOMIC DNA]</scope>
    <source>
        <strain evidence="10">DF5081</strain>
    </source>
</reference>
<dbReference type="Pfam" id="PF00293">
    <property type="entry name" value="NUDIX"/>
    <property type="match status" value="1"/>
</dbReference>
<dbReference type="InterPro" id="IPR000059">
    <property type="entry name" value="NUDIX_hydrolase_NudL_CS"/>
</dbReference>
<dbReference type="SUPFAM" id="SSF55811">
    <property type="entry name" value="Nudix"/>
    <property type="match status" value="1"/>
</dbReference>
<evidence type="ECO:0000256" key="6">
    <source>
        <dbReference type="ARBA" id="ARBA00022842"/>
    </source>
</evidence>
<dbReference type="GO" id="GO:0009132">
    <property type="term" value="P:nucleoside diphosphate metabolic process"/>
    <property type="evidence" value="ECO:0007669"/>
    <property type="project" value="InterPro"/>
</dbReference>
<evidence type="ECO:0000256" key="1">
    <source>
        <dbReference type="ARBA" id="ARBA00001936"/>
    </source>
</evidence>
<dbReference type="PANTHER" id="PTHR12992:SF11">
    <property type="entry name" value="MITOCHONDRIAL COENZYME A DIPHOSPHATASE NUDT8"/>
    <property type="match status" value="1"/>
</dbReference>
<keyword evidence="5" id="KW-0378">Hydrolase</keyword>
<dbReference type="InterPro" id="IPR020084">
    <property type="entry name" value="NUDIX_hydrolase_CS"/>
</dbReference>
<keyword evidence="10" id="KW-1185">Reference proteome</keyword>
<dbReference type="PANTHER" id="PTHR12992">
    <property type="entry name" value="NUDIX HYDROLASE"/>
    <property type="match status" value="1"/>
</dbReference>
<dbReference type="PROSITE" id="PS51462">
    <property type="entry name" value="NUDIX"/>
    <property type="match status" value="1"/>
</dbReference>
<evidence type="ECO:0000256" key="5">
    <source>
        <dbReference type="ARBA" id="ARBA00022801"/>
    </source>
</evidence>
<keyword evidence="7" id="KW-0464">Manganese</keyword>
<sequence length="261" mass="29728">MNYGLTQRHARFGATRRWFGVEAKERFLKLFERFCVDTAFYTIVPPVFSSQNLAAVPRSKHPRLISDDDSTSGMSVLIPLVTVDQKPSVLLTKRSIHLRSHRGEVCFPGGRKEPGESTTETALRETFEEIGLTAEDVDIWGSMKSIIRRQADFHVTPIVGHVKDERVLETLKVSDDEVQSVFTIPIEELCKTAGLTKFKSKNISYTLPLYDCTDFKVHHNAPKEYLHSTQRIWGLSALMLHQALTHLQPDGYNHDLVIKFF</sequence>
<dbReference type="GO" id="GO:0010945">
    <property type="term" value="F:coenzyme A diphosphatase activity"/>
    <property type="evidence" value="ECO:0007669"/>
    <property type="project" value="InterPro"/>
</dbReference>
<organism evidence="9 10">
    <name type="scientific">Caenorhabditis japonica</name>
    <dbReference type="NCBI Taxonomy" id="281687"/>
    <lineage>
        <taxon>Eukaryota</taxon>
        <taxon>Metazoa</taxon>
        <taxon>Ecdysozoa</taxon>
        <taxon>Nematoda</taxon>
        <taxon>Chromadorea</taxon>
        <taxon>Rhabditida</taxon>
        <taxon>Rhabditina</taxon>
        <taxon>Rhabditomorpha</taxon>
        <taxon>Rhabditoidea</taxon>
        <taxon>Rhabditidae</taxon>
        <taxon>Peloderinae</taxon>
        <taxon>Caenorhabditis</taxon>
    </lineage>
</organism>
<name>A0A8R1DHP6_CAEJA</name>
<dbReference type="AlphaFoldDB" id="A0A8R1DHP6"/>
<keyword evidence="4" id="KW-0479">Metal-binding</keyword>
<dbReference type="Gene3D" id="3.90.79.10">
    <property type="entry name" value="Nucleoside Triphosphate Pyrophosphohydrolase"/>
    <property type="match status" value="1"/>
</dbReference>
<dbReference type="InterPro" id="IPR045121">
    <property type="entry name" value="CoAse"/>
</dbReference>
<dbReference type="EnsemblMetazoa" id="CJA03101b.1">
    <property type="protein sequence ID" value="CJA03101b.1"/>
    <property type="gene ID" value="WBGene00122305"/>
</dbReference>
<dbReference type="InterPro" id="IPR015797">
    <property type="entry name" value="NUDIX_hydrolase-like_dom_sf"/>
</dbReference>
<dbReference type="GO" id="GO:0030145">
    <property type="term" value="F:manganese ion binding"/>
    <property type="evidence" value="ECO:0007669"/>
    <property type="project" value="InterPro"/>
</dbReference>
<evidence type="ECO:0000313" key="9">
    <source>
        <dbReference type="EnsemblMetazoa" id="CJA03101b.1"/>
    </source>
</evidence>
<dbReference type="PROSITE" id="PS00893">
    <property type="entry name" value="NUDIX_BOX"/>
    <property type="match status" value="1"/>
</dbReference>
<dbReference type="Proteomes" id="UP000005237">
    <property type="component" value="Unassembled WGS sequence"/>
</dbReference>
<evidence type="ECO:0000256" key="2">
    <source>
        <dbReference type="ARBA" id="ARBA00001946"/>
    </source>
</evidence>
<keyword evidence="6" id="KW-0460">Magnesium</keyword>
<proteinExistence type="inferred from homology"/>
<evidence type="ECO:0000313" key="10">
    <source>
        <dbReference type="Proteomes" id="UP000005237"/>
    </source>
</evidence>
<accession>A0A8R1DHP6</accession>
<comment type="cofactor">
    <cofactor evidence="1">
        <name>Mn(2+)</name>
        <dbReference type="ChEBI" id="CHEBI:29035"/>
    </cofactor>
</comment>
<evidence type="ECO:0000256" key="4">
    <source>
        <dbReference type="ARBA" id="ARBA00022723"/>
    </source>
</evidence>
<evidence type="ECO:0000256" key="7">
    <source>
        <dbReference type="ARBA" id="ARBA00023211"/>
    </source>
</evidence>
<evidence type="ECO:0000259" key="8">
    <source>
        <dbReference type="PROSITE" id="PS51462"/>
    </source>
</evidence>
<dbReference type="GO" id="GO:0000287">
    <property type="term" value="F:magnesium ion binding"/>
    <property type="evidence" value="ECO:0007669"/>
    <property type="project" value="InterPro"/>
</dbReference>
<evidence type="ECO:0000256" key="3">
    <source>
        <dbReference type="ARBA" id="ARBA00006506"/>
    </source>
</evidence>
<dbReference type="PROSITE" id="PS01293">
    <property type="entry name" value="NUDIX_COA"/>
    <property type="match status" value="1"/>
</dbReference>
<feature type="domain" description="Nudix hydrolase" evidence="8">
    <location>
        <begin position="71"/>
        <end position="211"/>
    </location>
</feature>
<dbReference type="CDD" id="cd03426">
    <property type="entry name" value="NUDIX_CoAse_Nudt7"/>
    <property type="match status" value="1"/>
</dbReference>
<comment type="similarity">
    <text evidence="3">Belongs to the Nudix hydrolase family. PCD1 subfamily.</text>
</comment>
<dbReference type="InterPro" id="IPR000086">
    <property type="entry name" value="NUDIX_hydrolase_dom"/>
</dbReference>
<protein>
    <submittedName>
        <fullName evidence="9">Nudix hydrolase domain-containing protein</fullName>
    </submittedName>
</protein>
<reference evidence="9" key="2">
    <citation type="submission" date="2022-06" db="UniProtKB">
        <authorList>
            <consortium name="EnsemblMetazoa"/>
        </authorList>
    </citation>
    <scope>IDENTIFICATION</scope>
    <source>
        <strain evidence="9">DF5081</strain>
    </source>
</reference>